<feature type="transmembrane region" description="Helical" evidence="9">
    <location>
        <begin position="80"/>
        <end position="102"/>
    </location>
</feature>
<evidence type="ECO:0000256" key="5">
    <source>
        <dbReference type="ARBA" id="ARBA00022692"/>
    </source>
</evidence>
<evidence type="ECO:0000256" key="2">
    <source>
        <dbReference type="ARBA" id="ARBA00022448"/>
    </source>
</evidence>
<evidence type="ECO:0000256" key="8">
    <source>
        <dbReference type="ARBA" id="ARBA00038436"/>
    </source>
</evidence>
<comment type="subunit">
    <text evidence="9">The complex comprises the extracytoplasmic solute receptor protein and the two transmembrane proteins.</text>
</comment>
<evidence type="ECO:0000256" key="3">
    <source>
        <dbReference type="ARBA" id="ARBA00022475"/>
    </source>
</evidence>
<feature type="domain" description="Tripartite ATP-independent periplasmic transporters DctQ component" evidence="10">
    <location>
        <begin position="19"/>
        <end position="145"/>
    </location>
</feature>
<dbReference type="GO" id="GO:0005886">
    <property type="term" value="C:plasma membrane"/>
    <property type="evidence" value="ECO:0007669"/>
    <property type="project" value="UniProtKB-SubCell"/>
</dbReference>
<sequence length="161" mass="17460">MVARLLRLGMGLLLLVAVAINAANIAERFFLARSFVWAEEILILLNVWVVFVGLVVCALEGSHINIDLFRPFVPASRHGWLDRIADLGVAIACGGVLFGSWTVVRTVYRSGQESIAAGYPMIIPHGLIAACLLFAAIVSVGRVFVRRQAKSAASQETDRAQ</sequence>
<dbReference type="AlphaFoldDB" id="A0A964T1A5"/>
<dbReference type="Proteomes" id="UP000773614">
    <property type="component" value="Unassembled WGS sequence"/>
</dbReference>
<feature type="transmembrane region" description="Helical" evidence="9">
    <location>
        <begin position="122"/>
        <end position="145"/>
    </location>
</feature>
<keyword evidence="12" id="KW-1185">Reference proteome</keyword>
<keyword evidence="6 9" id="KW-1133">Transmembrane helix</keyword>
<gene>
    <name evidence="11" type="ORF">E4O86_02190</name>
</gene>
<evidence type="ECO:0000259" key="10">
    <source>
        <dbReference type="Pfam" id="PF04290"/>
    </source>
</evidence>
<name>A0A964T1A5_9HYPH</name>
<comment type="caution">
    <text evidence="9">Lacks conserved residue(s) required for the propagation of feature annotation.</text>
</comment>
<evidence type="ECO:0000313" key="11">
    <source>
        <dbReference type="EMBL" id="MYZ46531.1"/>
    </source>
</evidence>
<keyword evidence="3" id="KW-1003">Cell membrane</keyword>
<evidence type="ECO:0000256" key="1">
    <source>
        <dbReference type="ARBA" id="ARBA00004429"/>
    </source>
</evidence>
<dbReference type="EMBL" id="SPKJ01000004">
    <property type="protein sequence ID" value="MYZ46531.1"/>
    <property type="molecule type" value="Genomic_DNA"/>
</dbReference>
<comment type="function">
    <text evidence="9">Part of the tripartite ATP-independent periplasmic (TRAP) transport system.</text>
</comment>
<comment type="caution">
    <text evidence="11">The sequence shown here is derived from an EMBL/GenBank/DDBJ whole genome shotgun (WGS) entry which is preliminary data.</text>
</comment>
<organism evidence="11 12">
    <name type="scientific">Propylenella binzhouense</name>
    <dbReference type="NCBI Taxonomy" id="2555902"/>
    <lineage>
        <taxon>Bacteria</taxon>
        <taxon>Pseudomonadati</taxon>
        <taxon>Pseudomonadota</taxon>
        <taxon>Alphaproteobacteria</taxon>
        <taxon>Hyphomicrobiales</taxon>
        <taxon>Propylenellaceae</taxon>
        <taxon>Propylenella</taxon>
    </lineage>
</organism>
<keyword evidence="5 9" id="KW-0812">Transmembrane</keyword>
<accession>A0A964T1A5</accession>
<dbReference type="RefSeq" id="WP_161138881.1">
    <property type="nucleotide sequence ID" value="NZ_SPKJ01000004.1"/>
</dbReference>
<protein>
    <recommendedName>
        <fullName evidence="9">TRAP transporter small permease protein</fullName>
    </recommendedName>
</protein>
<proteinExistence type="inferred from homology"/>
<evidence type="ECO:0000256" key="6">
    <source>
        <dbReference type="ARBA" id="ARBA00022989"/>
    </source>
</evidence>
<dbReference type="InterPro" id="IPR055348">
    <property type="entry name" value="DctQ"/>
</dbReference>
<dbReference type="PANTHER" id="PTHR35011">
    <property type="entry name" value="2,3-DIKETO-L-GULONATE TRAP TRANSPORTER SMALL PERMEASE PROTEIN YIAM"/>
    <property type="match status" value="1"/>
</dbReference>
<keyword evidence="4 9" id="KW-0997">Cell inner membrane</keyword>
<comment type="similarity">
    <text evidence="8 9">Belongs to the TRAP transporter small permease family.</text>
</comment>
<evidence type="ECO:0000256" key="7">
    <source>
        <dbReference type="ARBA" id="ARBA00023136"/>
    </source>
</evidence>
<comment type="subcellular location">
    <subcellularLocation>
        <location evidence="1 9">Cell inner membrane</location>
        <topology evidence="1 9">Multi-pass membrane protein</topology>
    </subcellularLocation>
</comment>
<evidence type="ECO:0000256" key="4">
    <source>
        <dbReference type="ARBA" id="ARBA00022519"/>
    </source>
</evidence>
<keyword evidence="7 9" id="KW-0472">Membrane</keyword>
<evidence type="ECO:0000313" key="12">
    <source>
        <dbReference type="Proteomes" id="UP000773614"/>
    </source>
</evidence>
<dbReference type="OrthoDB" id="8685759at2"/>
<dbReference type="Pfam" id="PF04290">
    <property type="entry name" value="DctQ"/>
    <property type="match status" value="1"/>
</dbReference>
<dbReference type="GO" id="GO:0022857">
    <property type="term" value="F:transmembrane transporter activity"/>
    <property type="evidence" value="ECO:0007669"/>
    <property type="project" value="UniProtKB-UniRule"/>
</dbReference>
<reference evidence="11" key="1">
    <citation type="submission" date="2019-03" db="EMBL/GenBank/DDBJ databases">
        <title>Afifella sp. nov., isolated from activated sludge.</title>
        <authorList>
            <person name="Li Q."/>
            <person name="Liu Y."/>
        </authorList>
    </citation>
    <scope>NUCLEOTIDE SEQUENCE</scope>
    <source>
        <strain evidence="11">L72</strain>
    </source>
</reference>
<keyword evidence="2 9" id="KW-0813">Transport</keyword>
<dbReference type="InterPro" id="IPR007387">
    <property type="entry name" value="TRAP_DctQ"/>
</dbReference>
<evidence type="ECO:0000256" key="9">
    <source>
        <dbReference type="RuleBase" id="RU369079"/>
    </source>
</evidence>
<feature type="transmembrane region" description="Helical" evidence="9">
    <location>
        <begin position="41"/>
        <end position="59"/>
    </location>
</feature>